<dbReference type="AlphaFoldDB" id="A0A5B6W5I3"/>
<accession>A0A5B6W5I3</accession>
<protein>
    <submittedName>
        <fullName evidence="2">Protein NRT1/PTR FAMILY 6.2-like</fullName>
    </submittedName>
</protein>
<gene>
    <name evidence="2" type="ORF">EPI10_010346</name>
</gene>
<dbReference type="Proteomes" id="UP000325315">
    <property type="component" value="Unassembled WGS sequence"/>
</dbReference>
<feature type="region of interest" description="Disordered" evidence="1">
    <location>
        <begin position="24"/>
        <end position="62"/>
    </location>
</feature>
<dbReference type="OrthoDB" id="1002625at2759"/>
<evidence type="ECO:0000313" key="3">
    <source>
        <dbReference type="Proteomes" id="UP000325315"/>
    </source>
</evidence>
<proteinExistence type="predicted"/>
<organism evidence="2 3">
    <name type="scientific">Gossypium australe</name>
    <dbReference type="NCBI Taxonomy" id="47621"/>
    <lineage>
        <taxon>Eukaryota</taxon>
        <taxon>Viridiplantae</taxon>
        <taxon>Streptophyta</taxon>
        <taxon>Embryophyta</taxon>
        <taxon>Tracheophyta</taxon>
        <taxon>Spermatophyta</taxon>
        <taxon>Magnoliopsida</taxon>
        <taxon>eudicotyledons</taxon>
        <taxon>Gunneridae</taxon>
        <taxon>Pentapetalae</taxon>
        <taxon>rosids</taxon>
        <taxon>malvids</taxon>
        <taxon>Malvales</taxon>
        <taxon>Malvaceae</taxon>
        <taxon>Malvoideae</taxon>
        <taxon>Gossypium</taxon>
    </lineage>
</organism>
<sequence length="111" mass="12082">MEPPIAQSPTPCSQQADSSLRFTSVEAQPKVGSDRKPHSSPLSSETVGYKPHASVEPSLDNQEPLLHVTNIHAMVTRSKADVFKPKAMSVEAVEPSIMEKAFSHSEWRATA</sequence>
<comment type="caution">
    <text evidence="2">The sequence shown here is derived from an EMBL/GenBank/DDBJ whole genome shotgun (WGS) entry which is preliminary data.</text>
</comment>
<evidence type="ECO:0000313" key="2">
    <source>
        <dbReference type="EMBL" id="KAA3476357.1"/>
    </source>
</evidence>
<reference evidence="3" key="1">
    <citation type="journal article" date="2019" name="Plant Biotechnol. J.">
        <title>Genome sequencing of the Australian wild diploid species Gossypium australe highlights disease resistance and delayed gland morphogenesis.</title>
        <authorList>
            <person name="Cai Y."/>
            <person name="Cai X."/>
            <person name="Wang Q."/>
            <person name="Wang P."/>
            <person name="Zhang Y."/>
            <person name="Cai C."/>
            <person name="Xu Y."/>
            <person name="Wang K."/>
            <person name="Zhou Z."/>
            <person name="Wang C."/>
            <person name="Geng S."/>
            <person name="Li B."/>
            <person name="Dong Q."/>
            <person name="Hou Y."/>
            <person name="Wang H."/>
            <person name="Ai P."/>
            <person name="Liu Z."/>
            <person name="Yi F."/>
            <person name="Sun M."/>
            <person name="An G."/>
            <person name="Cheng J."/>
            <person name="Zhang Y."/>
            <person name="Shi Q."/>
            <person name="Xie Y."/>
            <person name="Shi X."/>
            <person name="Chang Y."/>
            <person name="Huang F."/>
            <person name="Chen Y."/>
            <person name="Hong S."/>
            <person name="Mi L."/>
            <person name="Sun Q."/>
            <person name="Zhang L."/>
            <person name="Zhou B."/>
            <person name="Peng R."/>
            <person name="Zhang X."/>
            <person name="Liu F."/>
        </authorList>
    </citation>
    <scope>NUCLEOTIDE SEQUENCE [LARGE SCALE GENOMIC DNA]</scope>
    <source>
        <strain evidence="3">cv. PA1801</strain>
    </source>
</reference>
<dbReference type="EMBL" id="SMMG02000004">
    <property type="protein sequence ID" value="KAA3476357.1"/>
    <property type="molecule type" value="Genomic_DNA"/>
</dbReference>
<evidence type="ECO:0000256" key="1">
    <source>
        <dbReference type="SAM" id="MobiDB-lite"/>
    </source>
</evidence>
<keyword evidence="3" id="KW-1185">Reference proteome</keyword>
<name>A0A5B6W5I3_9ROSI</name>